<feature type="transmembrane region" description="Helical" evidence="1">
    <location>
        <begin position="272"/>
        <end position="290"/>
    </location>
</feature>
<feature type="transmembrane region" description="Helical" evidence="1">
    <location>
        <begin position="86"/>
        <end position="110"/>
    </location>
</feature>
<feature type="transmembrane region" description="Helical" evidence="1">
    <location>
        <begin position="151"/>
        <end position="170"/>
    </location>
</feature>
<feature type="transmembrane region" description="Helical" evidence="1">
    <location>
        <begin position="45"/>
        <end position="66"/>
    </location>
</feature>
<proteinExistence type="predicted"/>
<gene>
    <name evidence="2" type="ORF">K8F61_12085</name>
</gene>
<keyword evidence="1" id="KW-0812">Transmembrane</keyword>
<name>A0ABY3RNC6_9MICO</name>
<evidence type="ECO:0000313" key="3">
    <source>
        <dbReference type="Proteomes" id="UP001199642"/>
    </source>
</evidence>
<feature type="transmembrane region" description="Helical" evidence="1">
    <location>
        <begin position="12"/>
        <end position="33"/>
    </location>
</feature>
<reference evidence="2 3" key="1">
    <citation type="submission" date="2023-01" db="EMBL/GenBank/DDBJ databases">
        <title>Characterization of estradiol degrading bacteria Microbacterium sp. MZT7 and reveal degrading genes through genome analysis.</title>
        <authorList>
            <person name="Hao P."/>
            <person name="Gao Y."/>
        </authorList>
    </citation>
    <scope>NUCLEOTIDE SEQUENCE [LARGE SCALE GENOMIC DNA]</scope>
    <source>
        <strain evidence="2 3">MZT7</strain>
    </source>
</reference>
<dbReference type="RefSeq" id="WP_231819287.1">
    <property type="nucleotide sequence ID" value="NZ_CP082781.1"/>
</dbReference>
<evidence type="ECO:0000256" key="1">
    <source>
        <dbReference type="SAM" id="Phobius"/>
    </source>
</evidence>
<feature type="transmembrane region" description="Helical" evidence="1">
    <location>
        <begin position="190"/>
        <end position="210"/>
    </location>
</feature>
<protein>
    <submittedName>
        <fullName evidence="2">DUF998 domain-containing protein</fullName>
    </submittedName>
</protein>
<organism evidence="2 3">
    <name type="scientific">Microbacterium resistens</name>
    <dbReference type="NCBI Taxonomy" id="156977"/>
    <lineage>
        <taxon>Bacteria</taxon>
        <taxon>Bacillati</taxon>
        <taxon>Actinomycetota</taxon>
        <taxon>Actinomycetes</taxon>
        <taxon>Micrococcales</taxon>
        <taxon>Microbacteriaceae</taxon>
        <taxon>Microbacterium</taxon>
    </lineage>
</organism>
<dbReference type="EMBL" id="CP082781">
    <property type="protein sequence ID" value="UGS25419.1"/>
    <property type="molecule type" value="Genomic_DNA"/>
</dbReference>
<sequence length="369" mass="37267">MDVQARLRREGQAIVATAVSFVAAAIVAVPVLQGAPRPLSGDGSLSTPAAVIAGVTAALAFAVSAVRHHRGETAAMPRWQATVSNVSAVALAVAIGAVTGYAVLLAGAVLATGFRGLELSPLGGALLVGAAAAAGGRAGFLAGVGLRTRDLSALLFAFLAIGTLFAMLTASDPRWWERNFSQLGIGPGGWAFNGTLVVAGLLVATVGSYIGRDLHRLCGDPDIGRIGRTVVLWALAGAALAGTGITPLPAEIATASAADPPSVGGATDVRTIVHLAFALAALVLFAAATVQTVRVLPRRPRYLGVTLGGLLVVLTAGILLWWPVGFATATVFEGIAVGLGLLGMTTIVRVLAILAPETSRVSARPHLRA</sequence>
<feature type="transmembrane region" description="Helical" evidence="1">
    <location>
        <begin position="230"/>
        <end position="252"/>
    </location>
</feature>
<dbReference type="Proteomes" id="UP001199642">
    <property type="component" value="Chromosome"/>
</dbReference>
<keyword evidence="1" id="KW-0472">Membrane</keyword>
<feature type="transmembrane region" description="Helical" evidence="1">
    <location>
        <begin position="122"/>
        <end position="144"/>
    </location>
</feature>
<dbReference type="InterPro" id="IPR009339">
    <property type="entry name" value="DUF998"/>
</dbReference>
<feature type="transmembrane region" description="Helical" evidence="1">
    <location>
        <begin position="302"/>
        <end position="322"/>
    </location>
</feature>
<keyword evidence="3" id="KW-1185">Reference proteome</keyword>
<keyword evidence="1" id="KW-1133">Transmembrane helix</keyword>
<evidence type="ECO:0000313" key="2">
    <source>
        <dbReference type="EMBL" id="UGS25419.1"/>
    </source>
</evidence>
<feature type="transmembrane region" description="Helical" evidence="1">
    <location>
        <begin position="334"/>
        <end position="355"/>
    </location>
</feature>
<accession>A0ABY3RNC6</accession>
<dbReference type="Pfam" id="PF06197">
    <property type="entry name" value="DUF998"/>
    <property type="match status" value="1"/>
</dbReference>